<organism evidence="7 8">
    <name type="scientific">Baia soyae</name>
    <dbReference type="NCBI Taxonomy" id="1544746"/>
    <lineage>
        <taxon>Bacteria</taxon>
        <taxon>Bacillati</taxon>
        <taxon>Bacillota</taxon>
        <taxon>Bacilli</taxon>
        <taxon>Bacillales</taxon>
        <taxon>Thermoactinomycetaceae</taxon>
        <taxon>Baia</taxon>
    </lineage>
</organism>
<evidence type="ECO:0000256" key="2">
    <source>
        <dbReference type="ARBA" id="ARBA00006962"/>
    </source>
</evidence>
<dbReference type="PANTHER" id="PTHR43025">
    <property type="entry name" value="MONOGALACTOSYLDIACYLGLYCEROL SYNTHASE"/>
    <property type="match status" value="1"/>
</dbReference>
<evidence type="ECO:0000256" key="3">
    <source>
        <dbReference type="ARBA" id="ARBA00022676"/>
    </source>
</evidence>
<dbReference type="Pfam" id="PF06925">
    <property type="entry name" value="MGDG_synth"/>
    <property type="match status" value="1"/>
</dbReference>
<feature type="domain" description="Glycosyl transferase family 28 C-terminal" evidence="5">
    <location>
        <begin position="206"/>
        <end position="334"/>
    </location>
</feature>
<comment type="caution">
    <text evidence="7">The sequence shown here is derived from an EMBL/GenBank/DDBJ whole genome shotgun (WGS) entry which is preliminary data.</text>
</comment>
<evidence type="ECO:0000313" key="8">
    <source>
        <dbReference type="Proteomes" id="UP000294746"/>
    </source>
</evidence>
<evidence type="ECO:0000259" key="6">
    <source>
        <dbReference type="Pfam" id="PF06925"/>
    </source>
</evidence>
<keyword evidence="8" id="KW-1185">Reference proteome</keyword>
<protein>
    <submittedName>
        <fullName evidence="7">Processive 1,2-diacylglycerol beta-glucosyltransferase</fullName>
    </submittedName>
</protein>
<keyword evidence="4 7" id="KW-0808">Transferase</keyword>
<dbReference type="Pfam" id="PF04101">
    <property type="entry name" value="Glyco_tran_28_C"/>
    <property type="match status" value="1"/>
</dbReference>
<dbReference type="SUPFAM" id="SSF53756">
    <property type="entry name" value="UDP-Glycosyltransferase/glycogen phosphorylase"/>
    <property type="match status" value="1"/>
</dbReference>
<feature type="domain" description="Diacylglycerol glucosyltransferase N-terminal" evidence="6">
    <location>
        <begin position="15"/>
        <end position="181"/>
    </location>
</feature>
<dbReference type="Gene3D" id="3.40.50.2000">
    <property type="entry name" value="Glycogen Phosphorylase B"/>
    <property type="match status" value="1"/>
</dbReference>
<dbReference type="GO" id="GO:0016758">
    <property type="term" value="F:hexosyltransferase activity"/>
    <property type="evidence" value="ECO:0007669"/>
    <property type="project" value="InterPro"/>
</dbReference>
<dbReference type="EMBL" id="SLXV01000072">
    <property type="protein sequence ID" value="TCP60603.1"/>
    <property type="molecule type" value="Genomic_DNA"/>
</dbReference>
<dbReference type="Proteomes" id="UP000294746">
    <property type="component" value="Unassembled WGS sequence"/>
</dbReference>
<dbReference type="InterPro" id="IPR050519">
    <property type="entry name" value="Glycosyltransf_28_UgtP"/>
</dbReference>
<evidence type="ECO:0000313" key="7">
    <source>
        <dbReference type="EMBL" id="TCP60603.1"/>
    </source>
</evidence>
<dbReference type="OrthoDB" id="9815663at2"/>
<keyword evidence="3" id="KW-0328">Glycosyltransferase</keyword>
<sequence>MERVLLLTMGFGTGHNAAAKALEAEFSKVPGVEAETVDLLQLIPKSLHPLVQSGYHGMLAKVPFFYHYLYDWTYQSKVIRQLSSEIIEKLGRAIRKKVLSLLNEFNPTRIVTTHPFSLLLLPPVWRDIPTVGVVTDYELHPMWVVQVPDVLCVPKKLLDEQQMEQLTWKSGCKVMETGIPIQPRYYQSISREQAREELNLPTTKPVVLVMGGGMGLGPMEQMVMEMNSISDIQFVVFTGRNAALLERLSKRLFASPVRLLGYCDQVDLYMSAADLLVTKPGGITITEAIAKRLPMFLFQAFPGQEEANQAYLVKHRVAVITRLATVCLQLDKQFLVSFNSSQCVGRFEGILSPDAATKILEATFALTPNKIYML</sequence>
<evidence type="ECO:0000256" key="1">
    <source>
        <dbReference type="ARBA" id="ARBA00004370"/>
    </source>
</evidence>
<dbReference type="GO" id="GO:0009247">
    <property type="term" value="P:glycolipid biosynthetic process"/>
    <property type="evidence" value="ECO:0007669"/>
    <property type="project" value="InterPro"/>
</dbReference>
<accession>A0A4R2RCR6</accession>
<proteinExistence type="inferred from homology"/>
<evidence type="ECO:0000256" key="4">
    <source>
        <dbReference type="ARBA" id="ARBA00022679"/>
    </source>
</evidence>
<dbReference type="InterPro" id="IPR009695">
    <property type="entry name" value="Diacylglyc_glucosyltr_N"/>
</dbReference>
<dbReference type="RefSeq" id="WP_131850039.1">
    <property type="nucleotide sequence ID" value="NZ_SLXV01000072.1"/>
</dbReference>
<dbReference type="AlphaFoldDB" id="A0A4R2RCR6"/>
<dbReference type="GO" id="GO:0016020">
    <property type="term" value="C:membrane"/>
    <property type="evidence" value="ECO:0007669"/>
    <property type="project" value="UniProtKB-SubCell"/>
</dbReference>
<dbReference type="PANTHER" id="PTHR43025:SF3">
    <property type="entry name" value="MONOGALACTOSYLDIACYLGLYCEROL SYNTHASE 1, CHLOROPLASTIC"/>
    <property type="match status" value="1"/>
</dbReference>
<reference evidence="7 8" key="1">
    <citation type="submission" date="2019-03" db="EMBL/GenBank/DDBJ databases">
        <title>Genomic Encyclopedia of Type Strains, Phase IV (KMG-IV): sequencing the most valuable type-strain genomes for metagenomic binning, comparative biology and taxonomic classification.</title>
        <authorList>
            <person name="Goeker M."/>
        </authorList>
    </citation>
    <scope>NUCLEOTIDE SEQUENCE [LARGE SCALE GENOMIC DNA]</scope>
    <source>
        <strain evidence="7 8">DSM 46831</strain>
    </source>
</reference>
<comment type="similarity">
    <text evidence="2">Belongs to the glycosyltransferase 28 family.</text>
</comment>
<gene>
    <name evidence="7" type="ORF">EDD57_1722</name>
</gene>
<evidence type="ECO:0000259" key="5">
    <source>
        <dbReference type="Pfam" id="PF04101"/>
    </source>
</evidence>
<name>A0A4R2RCR6_9BACL</name>
<comment type="subcellular location">
    <subcellularLocation>
        <location evidence="1">Membrane</location>
    </subcellularLocation>
</comment>
<dbReference type="InterPro" id="IPR007235">
    <property type="entry name" value="Glyco_trans_28_C"/>
</dbReference>